<keyword evidence="6" id="KW-0598">Phosphotransferase system</keyword>
<dbReference type="PANTHER" id="PTHR30175:SF1">
    <property type="entry name" value="PTS SYSTEM ARBUTIN-, CELLOBIOSE-, AND SALICIN-SPECIFIC EIIBC COMPONENT-RELATED"/>
    <property type="match status" value="1"/>
</dbReference>
<dbReference type="InterPro" id="IPR036878">
    <property type="entry name" value="Glu_permease_IIB"/>
</dbReference>
<keyword evidence="4" id="KW-0762">Sugar transport</keyword>
<dbReference type="InterPro" id="IPR018113">
    <property type="entry name" value="PTrfase_EIIB_Cys"/>
</dbReference>
<keyword evidence="9 17" id="KW-1133">Transmembrane helix</keyword>
<dbReference type="GO" id="GO:0015771">
    <property type="term" value="P:trehalose transport"/>
    <property type="evidence" value="ECO:0007669"/>
    <property type="project" value="TreeGrafter"/>
</dbReference>
<dbReference type="GO" id="GO:0016301">
    <property type="term" value="F:kinase activity"/>
    <property type="evidence" value="ECO:0007669"/>
    <property type="project" value="UniProtKB-KW"/>
</dbReference>
<feature type="transmembrane region" description="Helical" evidence="17">
    <location>
        <begin position="373"/>
        <end position="399"/>
    </location>
</feature>
<dbReference type="InterPro" id="IPR013013">
    <property type="entry name" value="PTS_EIIC_1"/>
</dbReference>
<dbReference type="EMBL" id="NGKC01000005">
    <property type="protein sequence ID" value="RSU12549.1"/>
    <property type="molecule type" value="Genomic_DNA"/>
</dbReference>
<evidence type="ECO:0000256" key="2">
    <source>
        <dbReference type="ARBA" id="ARBA00022448"/>
    </source>
</evidence>
<evidence type="ECO:0000256" key="13">
    <source>
        <dbReference type="ARBA" id="ARBA00048931"/>
    </source>
</evidence>
<keyword evidence="8" id="KW-0418">Kinase</keyword>
<evidence type="ECO:0000256" key="3">
    <source>
        <dbReference type="ARBA" id="ARBA00022475"/>
    </source>
</evidence>
<evidence type="ECO:0000256" key="14">
    <source>
        <dbReference type="ARBA" id="ARBA00074554"/>
    </source>
</evidence>
<evidence type="ECO:0000259" key="20">
    <source>
        <dbReference type="PROSITE" id="PS51103"/>
    </source>
</evidence>
<keyword evidence="5" id="KW-0808">Transferase</keyword>
<dbReference type="EC" id="2.7.1.211" evidence="11"/>
<dbReference type="Pfam" id="PF02378">
    <property type="entry name" value="PTS_EIIC"/>
    <property type="match status" value="1"/>
</dbReference>
<evidence type="ECO:0000256" key="6">
    <source>
        <dbReference type="ARBA" id="ARBA00022683"/>
    </source>
</evidence>
<dbReference type="PANTHER" id="PTHR30175">
    <property type="entry name" value="PHOSPHOTRANSFERASE SYSTEM TRANSPORT PROTEIN"/>
    <property type="match status" value="1"/>
</dbReference>
<dbReference type="Pfam" id="PF00358">
    <property type="entry name" value="PTS_EIIA_1"/>
    <property type="match status" value="1"/>
</dbReference>
<dbReference type="InterPro" id="IPR011055">
    <property type="entry name" value="Dup_hybrid_motif"/>
</dbReference>
<dbReference type="FunFam" id="3.30.1360.60:FF:000001">
    <property type="entry name" value="PTS system glucose-specific IIBC component PtsG"/>
    <property type="match status" value="1"/>
</dbReference>
<dbReference type="PROSITE" id="PS51103">
    <property type="entry name" value="PTS_EIIC_TYPE_1"/>
    <property type="match status" value="1"/>
</dbReference>
<evidence type="ECO:0000256" key="9">
    <source>
        <dbReference type="ARBA" id="ARBA00022989"/>
    </source>
</evidence>
<dbReference type="InterPro" id="IPR011297">
    <property type="entry name" value="PTS_IIABC_b_glu"/>
</dbReference>
<dbReference type="Proteomes" id="UP000286773">
    <property type="component" value="Unassembled WGS sequence"/>
</dbReference>
<dbReference type="InterPro" id="IPR001127">
    <property type="entry name" value="PTS_EIIA_1_perm"/>
</dbReference>
<feature type="domain" description="PTS EIIC type-1" evidence="20">
    <location>
        <begin position="104"/>
        <end position="453"/>
    </location>
</feature>
<evidence type="ECO:0000256" key="17">
    <source>
        <dbReference type="SAM" id="Phobius"/>
    </source>
</evidence>
<feature type="transmembrane region" description="Helical" evidence="17">
    <location>
        <begin position="143"/>
        <end position="163"/>
    </location>
</feature>
<feature type="transmembrane region" description="Helical" evidence="17">
    <location>
        <begin position="348"/>
        <end position="367"/>
    </location>
</feature>
<proteinExistence type="predicted"/>
<feature type="transmembrane region" description="Helical" evidence="17">
    <location>
        <begin position="233"/>
        <end position="254"/>
    </location>
</feature>
<evidence type="ECO:0000256" key="4">
    <source>
        <dbReference type="ARBA" id="ARBA00022597"/>
    </source>
</evidence>
<feature type="transmembrane region" description="Helical" evidence="17">
    <location>
        <begin position="175"/>
        <end position="196"/>
    </location>
</feature>
<evidence type="ECO:0000256" key="1">
    <source>
        <dbReference type="ARBA" id="ARBA00004651"/>
    </source>
</evidence>
<dbReference type="PROSITE" id="PS00371">
    <property type="entry name" value="PTS_EIIA_TYPE_1_HIS"/>
    <property type="match status" value="1"/>
</dbReference>
<dbReference type="RefSeq" id="WP_126813443.1">
    <property type="nucleotide sequence ID" value="NZ_NGKC01000005.1"/>
</dbReference>
<dbReference type="GO" id="GO:0008982">
    <property type="term" value="F:protein-N(PI)-phosphohistidine-sugar phosphotransferase activity"/>
    <property type="evidence" value="ECO:0007669"/>
    <property type="project" value="InterPro"/>
</dbReference>
<dbReference type="Pfam" id="PF00367">
    <property type="entry name" value="PTS_EIIB"/>
    <property type="match status" value="1"/>
</dbReference>
<evidence type="ECO:0000259" key="18">
    <source>
        <dbReference type="PROSITE" id="PS51093"/>
    </source>
</evidence>
<dbReference type="GO" id="GO:0009401">
    <property type="term" value="P:phosphoenolpyruvate-dependent sugar phosphotransferase system"/>
    <property type="evidence" value="ECO:0007669"/>
    <property type="project" value="UniProtKB-KW"/>
</dbReference>
<protein>
    <recommendedName>
        <fullName evidence="14">PTS system sucrose-specific EIIBCA component</fullName>
        <ecNumber evidence="11">2.7.1.211</ecNumber>
    </recommendedName>
    <alternativeName>
        <fullName evidence="15">EIIBCA-Scr</fullName>
    </alternativeName>
</protein>
<keyword evidence="10 17" id="KW-0472">Membrane</keyword>
<keyword evidence="2" id="KW-0813">Transport</keyword>
<gene>
    <name evidence="21" type="ORF">CBF27_06130</name>
</gene>
<keyword evidence="3" id="KW-1003">Cell membrane</keyword>
<evidence type="ECO:0000256" key="5">
    <source>
        <dbReference type="ARBA" id="ARBA00022679"/>
    </source>
</evidence>
<keyword evidence="22" id="KW-1185">Reference proteome</keyword>
<dbReference type="NCBIfam" id="TIGR01995">
    <property type="entry name" value="PTS-II-ABC-beta"/>
    <property type="match status" value="1"/>
</dbReference>
<dbReference type="InterPro" id="IPR050558">
    <property type="entry name" value="PTS_Sugar-Specific_Components"/>
</dbReference>
<evidence type="ECO:0000256" key="10">
    <source>
        <dbReference type="ARBA" id="ARBA00023136"/>
    </source>
</evidence>
<dbReference type="CDD" id="cd00212">
    <property type="entry name" value="PTS_IIB_glc"/>
    <property type="match status" value="1"/>
</dbReference>
<feature type="domain" description="PTS EIIB type-1" evidence="19">
    <location>
        <begin position="5"/>
        <end position="87"/>
    </location>
</feature>
<dbReference type="GO" id="GO:0005886">
    <property type="term" value="C:plasma membrane"/>
    <property type="evidence" value="ECO:0007669"/>
    <property type="project" value="UniProtKB-SubCell"/>
</dbReference>
<evidence type="ECO:0000259" key="19">
    <source>
        <dbReference type="PROSITE" id="PS51098"/>
    </source>
</evidence>
<feature type="transmembrane region" description="Helical" evidence="17">
    <location>
        <begin position="202"/>
        <end position="221"/>
    </location>
</feature>
<evidence type="ECO:0000313" key="22">
    <source>
        <dbReference type="Proteomes" id="UP000286773"/>
    </source>
</evidence>
<feature type="transmembrane region" description="Helical" evidence="17">
    <location>
        <begin position="316"/>
        <end position="336"/>
    </location>
</feature>
<evidence type="ECO:0000313" key="21">
    <source>
        <dbReference type="EMBL" id="RSU12549.1"/>
    </source>
</evidence>
<dbReference type="SUPFAM" id="SSF55604">
    <property type="entry name" value="Glucose permease domain IIB"/>
    <property type="match status" value="1"/>
</dbReference>
<evidence type="ECO:0000256" key="8">
    <source>
        <dbReference type="ARBA" id="ARBA00022777"/>
    </source>
</evidence>
<feature type="transmembrane region" description="Helical" evidence="17">
    <location>
        <begin position="290"/>
        <end position="310"/>
    </location>
</feature>
<dbReference type="GO" id="GO:0090589">
    <property type="term" value="F:protein-phosphocysteine-trehalose phosphotransferase system transporter activity"/>
    <property type="evidence" value="ECO:0007669"/>
    <property type="project" value="TreeGrafter"/>
</dbReference>
<name>A0A430AWW8_9ENTE</name>
<dbReference type="PROSITE" id="PS51098">
    <property type="entry name" value="PTS_EIIB_TYPE_1"/>
    <property type="match status" value="1"/>
</dbReference>
<organism evidence="21 22">
    <name type="scientific">Vagococcus acidifermentans</name>
    <dbReference type="NCBI Taxonomy" id="564710"/>
    <lineage>
        <taxon>Bacteria</taxon>
        <taxon>Bacillati</taxon>
        <taxon>Bacillota</taxon>
        <taxon>Bacilli</taxon>
        <taxon>Lactobacillales</taxon>
        <taxon>Enterococcaceae</taxon>
        <taxon>Vagococcus</taxon>
    </lineage>
</organism>
<dbReference type="AlphaFoldDB" id="A0A430AWW8"/>
<sequence length="616" mass="66159">MANYEELSKEILQHVGGRDNIESLTHCVTRLRFVLKDDSLAQDEALKELDGVVTTMRAGGQFQVVIGNHVPQVYKQFTEIAGISEQTASSGEKKKMSLGARAIDLISGIMLPMIALLSASGIIKGLNTILFSMGLYTMESSYYVLINAIGDAVFYFMPAVLGLNTARKLKSNQYTGLLIGLILCYPAINGVDMNFFGMTVNATYTSSVLPVILVVALAAPLERFFDKVVPDVIKTFITPILVLLVAVPIGFVLIGPTANLIGFGLADVMNKIVKISPIIAGFVMGALWQILVMFGVHMMLIMPSITGLISGNPDTFMALMGTVSFAQTAVVIAIWLKTKDRKLKNIAFPAWISGIFGVTEPAIYGVTLPRIKMFVISCIGGAIGGAIVGGLNVTMYTMAGMGIFSLPAMINPANGSMRDLVNFLIATLISSIISFVLAMVMYKDDTVEAAETDTSADSQTRLGKTEKICSPVKGEVIDLKDIEDKAFSEGLLGQGIGLNPSEGKVFAPCDGTIVTAFPTKHAIGIVSDEGAEVLIHIGLDTVKLDGKYFDSDIVQGQKIKQGELLVSFDIEKITAAGFSVQTPVIITNSNDYTDIIPMKNSHEMVETTDDILTLMI</sequence>
<dbReference type="PROSITE" id="PS51093">
    <property type="entry name" value="PTS_EIIA_TYPE_1"/>
    <property type="match status" value="1"/>
</dbReference>
<dbReference type="OrthoDB" id="9769191at2"/>
<reference evidence="21 22" key="1">
    <citation type="submission" date="2017-05" db="EMBL/GenBank/DDBJ databases">
        <title>Vagococcus spp. assemblies.</title>
        <authorList>
            <person name="Gulvik C.A."/>
        </authorList>
    </citation>
    <scope>NUCLEOTIDE SEQUENCE [LARGE SCALE GENOMIC DNA]</scope>
    <source>
        <strain evidence="21 22">LMG 24798</strain>
    </source>
</reference>
<dbReference type="InterPro" id="IPR003352">
    <property type="entry name" value="PTS_EIIC"/>
</dbReference>
<feature type="domain" description="PTS EIIA type-1" evidence="18">
    <location>
        <begin position="484"/>
        <end position="588"/>
    </location>
</feature>
<evidence type="ECO:0000256" key="12">
    <source>
        <dbReference type="ARBA" id="ARBA00045139"/>
    </source>
</evidence>
<comment type="function">
    <text evidence="12">The phosphoenolpyruvate-dependent sugar phosphotransferase system (sugar PTS), a major carbohydrate active transport system, catalyzes the phosphorylation of incoming sugar substrates concomitantly with their translocation across the cell membrane. This system is involved in sucrose transport.</text>
</comment>
<dbReference type="InterPro" id="IPR001996">
    <property type="entry name" value="PTS_IIB_1"/>
</dbReference>
<comment type="subcellular location">
    <subcellularLocation>
        <location evidence="1">Cell membrane</location>
        <topology evidence="1">Multi-pass membrane protein</topology>
    </subcellularLocation>
</comment>
<evidence type="ECO:0000256" key="16">
    <source>
        <dbReference type="PROSITE-ProRule" id="PRU00421"/>
    </source>
</evidence>
<feature type="transmembrane region" description="Helical" evidence="17">
    <location>
        <begin position="420"/>
        <end position="442"/>
    </location>
</feature>
<dbReference type="Gene3D" id="2.70.70.10">
    <property type="entry name" value="Glucose Permease (Domain IIA)"/>
    <property type="match status" value="1"/>
</dbReference>
<dbReference type="Gene3D" id="3.30.1360.60">
    <property type="entry name" value="Glucose permease domain IIB"/>
    <property type="match status" value="1"/>
</dbReference>
<evidence type="ECO:0000256" key="15">
    <source>
        <dbReference type="ARBA" id="ARBA00081008"/>
    </source>
</evidence>
<dbReference type="PROSITE" id="PS01035">
    <property type="entry name" value="PTS_EIIB_TYPE_1_CYS"/>
    <property type="match status" value="1"/>
</dbReference>
<evidence type="ECO:0000256" key="7">
    <source>
        <dbReference type="ARBA" id="ARBA00022692"/>
    </source>
</evidence>
<accession>A0A430AWW8</accession>
<comment type="catalytic activity">
    <reaction evidence="13">
        <text>N(pros)-phospho-L-histidyl-[protein](out) + sucrose = sucrose 6(G)-phosphate(in) + L-histidyl-[protein]</text>
        <dbReference type="Rhea" id="RHEA:49236"/>
        <dbReference type="Rhea" id="RHEA-COMP:9745"/>
        <dbReference type="Rhea" id="RHEA-COMP:9746"/>
        <dbReference type="ChEBI" id="CHEBI:17992"/>
        <dbReference type="ChEBI" id="CHEBI:29979"/>
        <dbReference type="ChEBI" id="CHEBI:64837"/>
        <dbReference type="ChEBI" id="CHEBI:91002"/>
        <dbReference type="EC" id="2.7.1.211"/>
    </reaction>
</comment>
<feature type="active site" description="Phosphocysteine intermediate; for EIIB activity" evidence="16">
    <location>
        <position position="27"/>
    </location>
</feature>
<dbReference type="SUPFAM" id="SSF51261">
    <property type="entry name" value="Duplicated hybrid motif"/>
    <property type="match status" value="1"/>
</dbReference>
<keyword evidence="7 17" id="KW-0812">Transmembrane</keyword>
<dbReference type="NCBIfam" id="TIGR00830">
    <property type="entry name" value="PTBA"/>
    <property type="match status" value="1"/>
</dbReference>
<dbReference type="FunFam" id="2.70.70.10:FF:000001">
    <property type="entry name" value="PTS system glucose-specific IIA component"/>
    <property type="match status" value="1"/>
</dbReference>
<evidence type="ECO:0000256" key="11">
    <source>
        <dbReference type="ARBA" id="ARBA00044053"/>
    </source>
</evidence>
<feature type="transmembrane region" description="Helical" evidence="17">
    <location>
        <begin position="102"/>
        <end position="123"/>
    </location>
</feature>
<comment type="caution">
    <text evidence="21">The sequence shown here is derived from an EMBL/GenBank/DDBJ whole genome shotgun (WGS) entry which is preliminary data.</text>
</comment>